<dbReference type="InterPro" id="IPR035892">
    <property type="entry name" value="C2_domain_sf"/>
</dbReference>
<name>A0A669D8D4_ORENI</name>
<dbReference type="GO" id="GO:0016082">
    <property type="term" value="P:synaptic vesicle priming"/>
    <property type="evidence" value="ECO:0007669"/>
    <property type="project" value="TreeGrafter"/>
</dbReference>
<dbReference type="CDD" id="cd04017">
    <property type="entry name" value="C2D_Ferlin"/>
    <property type="match status" value="1"/>
</dbReference>
<dbReference type="InterPro" id="IPR037724">
    <property type="entry name" value="C2E_Ferlin"/>
</dbReference>
<dbReference type="InterPro" id="IPR037723">
    <property type="entry name" value="C2D_Ferlin"/>
</dbReference>
<dbReference type="Pfam" id="PF16165">
    <property type="entry name" value="Ferlin_C"/>
    <property type="match status" value="1"/>
</dbReference>
<dbReference type="Pfam" id="PF00168">
    <property type="entry name" value="C2"/>
    <property type="match status" value="3"/>
</dbReference>
<evidence type="ECO:0000256" key="1">
    <source>
        <dbReference type="ARBA" id="ARBA00004167"/>
    </source>
</evidence>
<organism evidence="12 13">
    <name type="scientific">Oreochromis niloticus</name>
    <name type="common">Nile tilapia</name>
    <name type="synonym">Tilapia nilotica</name>
    <dbReference type="NCBI Taxonomy" id="8128"/>
    <lineage>
        <taxon>Eukaryota</taxon>
        <taxon>Metazoa</taxon>
        <taxon>Chordata</taxon>
        <taxon>Craniata</taxon>
        <taxon>Vertebrata</taxon>
        <taxon>Euteleostomi</taxon>
        <taxon>Actinopterygii</taxon>
        <taxon>Neopterygii</taxon>
        <taxon>Teleostei</taxon>
        <taxon>Neoteleostei</taxon>
        <taxon>Acanthomorphata</taxon>
        <taxon>Ovalentaria</taxon>
        <taxon>Cichlomorphae</taxon>
        <taxon>Cichliformes</taxon>
        <taxon>Cichlidae</taxon>
        <taxon>African cichlids</taxon>
        <taxon>Pseudocrenilabrinae</taxon>
        <taxon>Oreochromini</taxon>
        <taxon>Oreochromis</taxon>
    </lineage>
</organism>
<evidence type="ECO:0000313" key="13">
    <source>
        <dbReference type="Proteomes" id="UP000005207"/>
    </source>
</evidence>
<dbReference type="CDD" id="cd08374">
    <property type="entry name" value="C2F_Ferlin"/>
    <property type="match status" value="1"/>
</dbReference>
<accession>A0A669D8D4</accession>
<feature type="region of interest" description="Disordered" evidence="9">
    <location>
        <begin position="557"/>
        <end position="590"/>
    </location>
</feature>
<dbReference type="GeneTree" id="ENSGT00940000155086"/>
<evidence type="ECO:0000256" key="10">
    <source>
        <dbReference type="SAM" id="Phobius"/>
    </source>
</evidence>
<dbReference type="InterPro" id="IPR000008">
    <property type="entry name" value="C2_dom"/>
</dbReference>
<gene>
    <name evidence="12" type="primary">OTOF</name>
    <name evidence="12" type="synonym">otofa</name>
</gene>
<feature type="domain" description="C2" evidence="11">
    <location>
        <begin position="735"/>
        <end position="853"/>
    </location>
</feature>
<protein>
    <submittedName>
        <fullName evidence="12">Otoferlin a</fullName>
    </submittedName>
</protein>
<dbReference type="InterPro" id="IPR037725">
    <property type="entry name" value="C2F_Ferlin"/>
</dbReference>
<keyword evidence="7 10" id="KW-1133">Transmembrane helix</keyword>
<dbReference type="GO" id="GO:0035612">
    <property type="term" value="F:AP-2 adaptor complex binding"/>
    <property type="evidence" value="ECO:0007669"/>
    <property type="project" value="TreeGrafter"/>
</dbReference>
<feature type="domain" description="C2" evidence="11">
    <location>
        <begin position="974"/>
        <end position="1125"/>
    </location>
</feature>
<evidence type="ECO:0000256" key="4">
    <source>
        <dbReference type="ARBA" id="ARBA00022723"/>
    </source>
</evidence>
<dbReference type="Proteomes" id="UP000005207">
    <property type="component" value="Linkage group LG15"/>
</dbReference>
<dbReference type="InterPro" id="IPR037721">
    <property type="entry name" value="Ferlin"/>
</dbReference>
<evidence type="ECO:0000313" key="12">
    <source>
        <dbReference type="Ensembl" id="ENSONIP00000055214.1"/>
    </source>
</evidence>
<dbReference type="SMART" id="SM00239">
    <property type="entry name" value="C2"/>
    <property type="match status" value="3"/>
</dbReference>
<keyword evidence="4" id="KW-0479">Metal-binding</keyword>
<dbReference type="GO" id="GO:0048787">
    <property type="term" value="C:presynaptic active zone membrane"/>
    <property type="evidence" value="ECO:0007669"/>
    <property type="project" value="TreeGrafter"/>
</dbReference>
<dbReference type="PRINTS" id="PR00360">
    <property type="entry name" value="C2DOMAIN"/>
</dbReference>
<dbReference type="GO" id="GO:0030672">
    <property type="term" value="C:synaptic vesicle membrane"/>
    <property type="evidence" value="ECO:0007669"/>
    <property type="project" value="TreeGrafter"/>
</dbReference>
<evidence type="ECO:0000259" key="11">
    <source>
        <dbReference type="PROSITE" id="PS50004"/>
    </source>
</evidence>
<feature type="transmembrane region" description="Helical" evidence="10">
    <location>
        <begin position="1222"/>
        <end position="1244"/>
    </location>
</feature>
<evidence type="ECO:0000256" key="3">
    <source>
        <dbReference type="ARBA" id="ARBA00022692"/>
    </source>
</evidence>
<dbReference type="PANTHER" id="PTHR12546">
    <property type="entry name" value="FER-1-LIKE"/>
    <property type="match status" value="1"/>
</dbReference>
<evidence type="ECO:0000256" key="9">
    <source>
        <dbReference type="SAM" id="MobiDB-lite"/>
    </source>
</evidence>
<evidence type="ECO:0000256" key="5">
    <source>
        <dbReference type="ARBA" id="ARBA00022737"/>
    </source>
</evidence>
<feature type="domain" description="C2" evidence="11">
    <location>
        <begin position="396"/>
        <end position="522"/>
    </location>
</feature>
<feature type="domain" description="C2" evidence="11">
    <location>
        <begin position="224"/>
        <end position="349"/>
    </location>
</feature>
<keyword evidence="6" id="KW-0106">Calcium</keyword>
<keyword evidence="8 10" id="KW-0472">Membrane</keyword>
<proteinExistence type="inferred from homology"/>
<reference evidence="12" key="2">
    <citation type="submission" date="2025-08" db="UniProtKB">
        <authorList>
            <consortium name="Ensembl"/>
        </authorList>
    </citation>
    <scope>IDENTIFICATION</scope>
</reference>
<dbReference type="PANTHER" id="PTHR12546:SF32">
    <property type="entry name" value="OTOFERLIN"/>
    <property type="match status" value="1"/>
</dbReference>
<dbReference type="SUPFAM" id="SSF49562">
    <property type="entry name" value="C2 domain (Calcium/lipid-binding domain, CaLB)"/>
    <property type="match status" value="4"/>
</dbReference>
<keyword evidence="5" id="KW-0677">Repeat</keyword>
<dbReference type="SMART" id="SM01201">
    <property type="entry name" value="FerB"/>
    <property type="match status" value="1"/>
</dbReference>
<dbReference type="GO" id="GO:0007009">
    <property type="term" value="P:plasma membrane organization"/>
    <property type="evidence" value="ECO:0007669"/>
    <property type="project" value="TreeGrafter"/>
</dbReference>
<dbReference type="Ensembl" id="ENSONIT00000078904.1">
    <property type="protein sequence ID" value="ENSONIP00000055214.1"/>
    <property type="gene ID" value="ENSONIG00000013269.2"/>
</dbReference>
<evidence type="ECO:0000256" key="6">
    <source>
        <dbReference type="ARBA" id="ARBA00022837"/>
    </source>
</evidence>
<dbReference type="InterPro" id="IPR055072">
    <property type="entry name" value="Ferlin_DSRM"/>
</dbReference>
<evidence type="ECO:0000256" key="7">
    <source>
        <dbReference type="ARBA" id="ARBA00022989"/>
    </source>
</evidence>
<dbReference type="Pfam" id="PF08150">
    <property type="entry name" value="FerB"/>
    <property type="match status" value="1"/>
</dbReference>
<dbReference type="Gene3D" id="2.60.40.150">
    <property type="entry name" value="C2 domain"/>
    <property type="match status" value="3"/>
</dbReference>
<dbReference type="InterPro" id="IPR012561">
    <property type="entry name" value="Ferlin_B-domain"/>
</dbReference>
<keyword evidence="3 10" id="KW-0812">Transmembrane</keyword>
<evidence type="ECO:0000256" key="2">
    <source>
        <dbReference type="ARBA" id="ARBA00007561"/>
    </source>
</evidence>
<dbReference type="Pfam" id="PF22901">
    <property type="entry name" value="dsrm_Ferlin"/>
    <property type="match status" value="1"/>
</dbReference>
<reference evidence="12" key="3">
    <citation type="submission" date="2025-09" db="UniProtKB">
        <authorList>
            <consortium name="Ensembl"/>
        </authorList>
    </citation>
    <scope>IDENTIFICATION</scope>
</reference>
<dbReference type="FunFam" id="2.60.40.150:FF:000054">
    <property type="entry name" value="otoferlin isoform X2"/>
    <property type="match status" value="1"/>
</dbReference>
<dbReference type="GO" id="GO:0005509">
    <property type="term" value="F:calcium ion binding"/>
    <property type="evidence" value="ECO:0007669"/>
    <property type="project" value="TreeGrafter"/>
</dbReference>
<feature type="region of interest" description="Disordered" evidence="9">
    <location>
        <begin position="632"/>
        <end position="659"/>
    </location>
</feature>
<comment type="similarity">
    <text evidence="2">Belongs to the ferlin family.</text>
</comment>
<feature type="compositionally biased region" description="Basic and acidic residues" evidence="9">
    <location>
        <begin position="557"/>
        <end position="573"/>
    </location>
</feature>
<dbReference type="CDD" id="cd04037">
    <property type="entry name" value="C2E_Ferlin"/>
    <property type="match status" value="1"/>
</dbReference>
<sequence length="1257" mass="143464">DEDGDLVSVSSTPPMKPEEGLNDVQEIIKTEKAFPERRLRGVLEELSVGCSRFVCLANKDVNQAGRTKLDRERLKSCMREMDSMGQQAKQIRTQVKKNTVRDKLKMVQNFLQKLRFLADEPQHSIPDVFIWMMNNNKRIAYARIPSKDILYSIVDEETGKDCGKVKAVFLKLPGKKGFGPAGWTVQAKLELYLWLGLNKQRKDFLCGLPNGFEEIKATKTGPGLHSMPPVGLVYDMKQVFQLRAHMYQARSLFAADSSGLSDPFARVFFSTHSQVTEVLSETLCPTWDQLLVFDDVELFGEASELRDDPPIIVVEIYDQDTVGKAEFIGRTFAKPTIKMCDEHYGPPRFPPQLEYFQIYRGNCTAGELLAAFELLQIGQGGRVDLPPLEGPTDSERGPILPVPLGIRPVLSRYRIEVLFWGLRDLKRINLAQVDRPRVDIECAGRGVQSALIQNYKKNPNFSTLVKWFEVDLPENELLHPPLNIRVVDCRAFGRYILVGSHAVSSLRRFIYSAPDKTSNNWATAGSDHYVMNYLSPRSFSRPAGDIVVNMDGDPPVRKMDTVVKLDAEESDKDKKKKKKKKKGGMEEEDEPDESVLDWWSKYFASIETLKEVCPFEHSQFYVKPDELLLKGSKTKERGKEKKNSKDKRKGQAADGSERRPVKAKVDELVVYNKELESEYGNFEDWLHTFNLYRGKAGDDDEHALDDDRIVGRFKGSLCIYKLPVSEEITREAGFDPNMGMFQSIPHNDPVNVLVRVYVVRATDLHPADINGKADPYVVIKLGKSEVKDKENYISKQLNPVFGKSFDIEATFPMESMLTVSVYDWDLVGTDDLIGETKIDLENRFYSKFRATCGISSSYSVHGYNSWRDPMKPSQILAKLCKDGKIDGPHYGPGGKVKVANRIFTAPTEIEDENGLKKQTEEHLALTVLNHWEEIPRVGCKLVPEHVETRPLLNLDKPGIEQGRIEMWVDMFPMDMPAPGPAIDISPRKPKSFELRVIIWNTDDVILEDDAFMTGEKMSDIYVRGWLKGQQEDKQDTDVHYHSLTGEGNFNWRFVFPFDYLMAEEKIVISKKESMFSWDETEYKIPPRLTLQVWDADHFSADDFLGAIELDLNRFPRGAKTAKQCTLDMIRNEQDLPTISIFKQKRVKGWWPFIARNENDEMELTGKVEAELHLVTAEEAEKSPVGLGRNEPDPLEKPNRPDTSLMWFLTPLKSIRYFIWHNYRWLILKVLGLILLLLMLGLFLYSIPGYLVKKMLGA</sequence>
<reference evidence="13" key="1">
    <citation type="submission" date="2012-01" db="EMBL/GenBank/DDBJ databases">
        <title>The Genome Sequence of Oreochromis niloticus (Nile Tilapia).</title>
        <authorList>
            <consortium name="Broad Institute Genome Assembly Team"/>
            <consortium name="Broad Institute Sequencing Platform"/>
            <person name="Di Palma F."/>
            <person name="Johnson J."/>
            <person name="Lander E.S."/>
            <person name="Lindblad-Toh K."/>
        </authorList>
    </citation>
    <scope>NUCLEOTIDE SEQUENCE [LARGE SCALE GENOMIC DNA]</scope>
</reference>
<comment type="subcellular location">
    <subcellularLocation>
        <location evidence="1">Membrane</location>
        <topology evidence="1">Single-pass membrane protein</topology>
    </subcellularLocation>
</comment>
<dbReference type="FunFam" id="2.60.40.150:FF:000009">
    <property type="entry name" value="dysferlin isoform X2"/>
    <property type="match status" value="1"/>
</dbReference>
<evidence type="ECO:0000256" key="8">
    <source>
        <dbReference type="ARBA" id="ARBA00023136"/>
    </source>
</evidence>
<dbReference type="FunFam" id="2.60.40.150:FF:000089">
    <property type="entry name" value="otoferlin isoform X1"/>
    <property type="match status" value="1"/>
</dbReference>
<keyword evidence="13" id="KW-1185">Reference proteome</keyword>
<dbReference type="PROSITE" id="PS50004">
    <property type="entry name" value="C2"/>
    <property type="match status" value="4"/>
</dbReference>
<dbReference type="AlphaFoldDB" id="A0A669D8D4"/>
<dbReference type="InterPro" id="IPR032362">
    <property type="entry name" value="Ferlin_C"/>
</dbReference>